<dbReference type="EMBL" id="JAPDGR010000181">
    <property type="protein sequence ID" value="KAJ2994220.1"/>
    <property type="molecule type" value="Genomic_DNA"/>
</dbReference>
<comment type="caution">
    <text evidence="1">The sequence shown here is derived from an EMBL/GenBank/DDBJ whole genome shotgun (WGS) entry which is preliminary data.</text>
</comment>
<evidence type="ECO:0000313" key="1">
    <source>
        <dbReference type="EMBL" id="KAJ2994220.1"/>
    </source>
</evidence>
<proteinExistence type="predicted"/>
<gene>
    <name evidence="1" type="ORF">NUW58_g1615</name>
</gene>
<accession>A0ACC1PL73</accession>
<organism evidence="1 2">
    <name type="scientific">Xylaria curta</name>
    <dbReference type="NCBI Taxonomy" id="42375"/>
    <lineage>
        <taxon>Eukaryota</taxon>
        <taxon>Fungi</taxon>
        <taxon>Dikarya</taxon>
        <taxon>Ascomycota</taxon>
        <taxon>Pezizomycotina</taxon>
        <taxon>Sordariomycetes</taxon>
        <taxon>Xylariomycetidae</taxon>
        <taxon>Xylariales</taxon>
        <taxon>Xylariaceae</taxon>
        <taxon>Xylaria</taxon>
    </lineage>
</organism>
<name>A0ACC1PL73_9PEZI</name>
<protein>
    <submittedName>
        <fullName evidence="1">Uncharacterized protein</fullName>
    </submittedName>
</protein>
<reference evidence="1" key="1">
    <citation type="submission" date="2022-10" db="EMBL/GenBank/DDBJ databases">
        <title>Genome Sequence of Xylaria curta.</title>
        <authorList>
            <person name="Buettner E."/>
        </authorList>
    </citation>
    <scope>NUCLEOTIDE SEQUENCE</scope>
    <source>
        <strain evidence="1">Babe10</strain>
    </source>
</reference>
<evidence type="ECO:0000313" key="2">
    <source>
        <dbReference type="Proteomes" id="UP001143856"/>
    </source>
</evidence>
<dbReference type="Proteomes" id="UP001143856">
    <property type="component" value="Unassembled WGS sequence"/>
</dbReference>
<keyword evidence="2" id="KW-1185">Reference proteome</keyword>
<sequence length="313" mass="36206">MPFQHNIPTRYTKKEKLEELLGELFPDVPPIEVIIGGGDQYIFEAPREVTEVGQGRTRSVFEDPFWAHRLIFSTYIPAWRHYMAWMEESLIKITNLTLIADIDREMRVNYEKLNTLYVLLNKLLQIPTLVSHSSDVLYGLSSHFMGDVRLNATAIQQIKNFQRQTALYSRTATCLHQRAQTTAQLLSDTLSLREQTVAKSQAENMANLSKSTYWITIMGLLYLPTTLIATIFGTNFFNFNEERNTVVVSADIWYLLVASGVLTVITLLVCYCFREYRTMVPQQSLQVVWWSDIIKRLRSIRKRDERGLVVNPV</sequence>